<name>A0A679JKQ1_VARPD</name>
<evidence type="ECO:0000256" key="2">
    <source>
        <dbReference type="SAM" id="MobiDB-lite"/>
    </source>
</evidence>
<dbReference type="PANTHER" id="PTHR32182">
    <property type="entry name" value="DNA REPLICATION AND REPAIR PROTEIN RECF"/>
    <property type="match status" value="1"/>
</dbReference>
<dbReference type="Gene3D" id="3.40.50.300">
    <property type="entry name" value="P-loop containing nucleotide triphosphate hydrolases"/>
    <property type="match status" value="2"/>
</dbReference>
<reference evidence="5" key="1">
    <citation type="submission" date="2019-12" db="EMBL/GenBank/DDBJ databases">
        <authorList>
            <person name="Cremers G."/>
        </authorList>
    </citation>
    <scope>NUCLEOTIDE SEQUENCE</scope>
    <source>
        <strain evidence="5">Vvax</strain>
    </source>
</reference>
<dbReference type="GO" id="GO:0005524">
    <property type="term" value="F:ATP binding"/>
    <property type="evidence" value="ECO:0007669"/>
    <property type="project" value="InterPro"/>
</dbReference>
<dbReference type="GO" id="GO:0016887">
    <property type="term" value="F:ATP hydrolysis activity"/>
    <property type="evidence" value="ECO:0007669"/>
    <property type="project" value="InterPro"/>
</dbReference>
<organism evidence="5">
    <name type="scientific">Variovorax paradoxus</name>
    <dbReference type="NCBI Taxonomy" id="34073"/>
    <lineage>
        <taxon>Bacteria</taxon>
        <taxon>Pseudomonadati</taxon>
        <taxon>Pseudomonadota</taxon>
        <taxon>Betaproteobacteria</taxon>
        <taxon>Burkholderiales</taxon>
        <taxon>Comamonadaceae</taxon>
        <taxon>Variovorax</taxon>
    </lineage>
</organism>
<protein>
    <submittedName>
        <fullName evidence="5">DNA replication and repair protein RecF</fullName>
    </submittedName>
</protein>
<dbReference type="SUPFAM" id="SSF52540">
    <property type="entry name" value="P-loop containing nucleoside triphosphate hydrolases"/>
    <property type="match status" value="1"/>
</dbReference>
<feature type="coiled-coil region" evidence="1">
    <location>
        <begin position="143"/>
        <end position="205"/>
    </location>
</feature>
<sequence>MRLASFQITNFRSINDSGLIDSSRITAILGRNDSGKSNLLRALHSLNPAEGPVEISPIKDFPRHRRLEECTGDTPVVFTRWSLDDSEQAALAAIFPRAAGVRHVTARRGYAATRTGGLEGLAPLSLDVGDIKGKVRKIVPAVKAAAEKVAEEARAALEQEADTFDAAMIMSPDHVRWSAGAVQAMQALRKALAAAGAELSDKQDQMLAELEELALSIADDEPAHARARAWVLENLPRFVYVDEYPALPGRQNIAEYLGRQGWGQLTPAQQSFGKLCKVAGLDPQQLHDLLDRNDQATRNQLANRAGAVVTAEIRRLWKDRPLKVRFNLDGPYLDTLVSDPDGAYDVEVNLDERSRGFQWFFSFYIAFFADTRGGRAEDAVMLLDEPGLHLHAHSQADLLAHFEQDFGNQIIYTTHSPFMVPVHRPDAVRTASLGETAGTTVSNTAQGDERTLFPLKAALALSGTAVEPAKNVAGDANAKTNARMAGTTAGTASEHADARLAPVV</sequence>
<gene>
    <name evidence="5" type="primary">recF_2</name>
    <name evidence="5" type="ORF">VVAX_04502</name>
</gene>
<dbReference type="InterPro" id="IPR003959">
    <property type="entry name" value="ATPase_AAA_core"/>
</dbReference>
<evidence type="ECO:0000313" key="5">
    <source>
        <dbReference type="EMBL" id="CAA2107957.1"/>
    </source>
</evidence>
<proteinExistence type="predicted"/>
<dbReference type="EMBL" id="LR743507">
    <property type="protein sequence ID" value="CAA2107957.1"/>
    <property type="molecule type" value="Genomic_DNA"/>
</dbReference>
<evidence type="ECO:0000259" key="3">
    <source>
        <dbReference type="Pfam" id="PF13175"/>
    </source>
</evidence>
<accession>A0A679JKQ1</accession>
<dbReference type="GO" id="GO:0000731">
    <property type="term" value="P:DNA synthesis involved in DNA repair"/>
    <property type="evidence" value="ECO:0007669"/>
    <property type="project" value="TreeGrafter"/>
</dbReference>
<evidence type="ECO:0000256" key="1">
    <source>
        <dbReference type="SAM" id="Coils"/>
    </source>
</evidence>
<dbReference type="InterPro" id="IPR027417">
    <property type="entry name" value="P-loop_NTPase"/>
</dbReference>
<dbReference type="InterPro" id="IPR041685">
    <property type="entry name" value="AAA_GajA/Old/RecF-like"/>
</dbReference>
<dbReference type="GO" id="GO:0006302">
    <property type="term" value="P:double-strand break repair"/>
    <property type="evidence" value="ECO:0007669"/>
    <property type="project" value="TreeGrafter"/>
</dbReference>
<dbReference type="AlphaFoldDB" id="A0A679JKQ1"/>
<dbReference type="RefSeq" id="WP_339092030.1">
    <property type="nucleotide sequence ID" value="NZ_LR743507.1"/>
</dbReference>
<dbReference type="Pfam" id="PF13175">
    <property type="entry name" value="AAA_15"/>
    <property type="match status" value="1"/>
</dbReference>
<feature type="domain" description="Endonuclease GajA/Old nuclease/RecF-like AAA" evidence="3">
    <location>
        <begin position="1"/>
        <end position="44"/>
    </location>
</feature>
<dbReference type="PANTHER" id="PTHR32182:SF25">
    <property type="entry name" value="SLR1056 PROTEIN"/>
    <property type="match status" value="1"/>
</dbReference>
<keyword evidence="1" id="KW-0175">Coiled coil</keyword>
<feature type="domain" description="ATPase AAA-type core" evidence="4">
    <location>
        <begin position="344"/>
        <end position="418"/>
    </location>
</feature>
<feature type="region of interest" description="Disordered" evidence="2">
    <location>
        <begin position="484"/>
        <end position="504"/>
    </location>
</feature>
<evidence type="ECO:0000259" key="4">
    <source>
        <dbReference type="Pfam" id="PF13304"/>
    </source>
</evidence>
<dbReference type="Pfam" id="PF13304">
    <property type="entry name" value="AAA_21"/>
    <property type="match status" value="1"/>
</dbReference>